<dbReference type="OrthoDB" id="4571265at2"/>
<name>A0A7K0DFR4_9NOCA</name>
<protein>
    <submittedName>
        <fullName evidence="2">Uncharacterized protein</fullName>
    </submittedName>
</protein>
<dbReference type="RefSeq" id="WP_153338520.1">
    <property type="nucleotide sequence ID" value="NZ_WEGI01000001.1"/>
</dbReference>
<accession>A0A7K0DFR4</accession>
<gene>
    <name evidence="2" type="ORF">NRB56_00950</name>
</gene>
<evidence type="ECO:0000313" key="2">
    <source>
        <dbReference type="EMBL" id="MQY24547.1"/>
    </source>
</evidence>
<feature type="transmembrane region" description="Helical" evidence="1">
    <location>
        <begin position="86"/>
        <end position="109"/>
    </location>
</feature>
<feature type="transmembrane region" description="Helical" evidence="1">
    <location>
        <begin position="115"/>
        <end position="133"/>
    </location>
</feature>
<keyword evidence="1" id="KW-0812">Transmembrane</keyword>
<sequence>MTRFLAALSGLLLTVATTIVLPWAGVAVPVLVLLSWWWRPAAVGAALVALGALLWTGTGTLGCAATGLVVTAYLLGTATVRAPAGVVPTSLPSVAGALLFAAAAVAAAAVPVHLAWAPLAAPILMILLYAWIVRGLAANTDRRVHSGDSGR</sequence>
<dbReference type="Proteomes" id="UP000431401">
    <property type="component" value="Unassembled WGS sequence"/>
</dbReference>
<proteinExistence type="predicted"/>
<evidence type="ECO:0000313" key="3">
    <source>
        <dbReference type="Proteomes" id="UP000431401"/>
    </source>
</evidence>
<evidence type="ECO:0000256" key="1">
    <source>
        <dbReference type="SAM" id="Phobius"/>
    </source>
</evidence>
<keyword evidence="1" id="KW-1133">Transmembrane helix</keyword>
<keyword evidence="1" id="KW-0472">Membrane</keyword>
<feature type="transmembrane region" description="Helical" evidence="1">
    <location>
        <begin position="43"/>
        <end position="74"/>
    </location>
</feature>
<organism evidence="2 3">
    <name type="scientific">Nocardia aurantia</name>
    <dbReference type="NCBI Taxonomy" id="2585199"/>
    <lineage>
        <taxon>Bacteria</taxon>
        <taxon>Bacillati</taxon>
        <taxon>Actinomycetota</taxon>
        <taxon>Actinomycetes</taxon>
        <taxon>Mycobacteriales</taxon>
        <taxon>Nocardiaceae</taxon>
        <taxon>Nocardia</taxon>
    </lineage>
</organism>
<comment type="caution">
    <text evidence="2">The sequence shown here is derived from an EMBL/GenBank/DDBJ whole genome shotgun (WGS) entry which is preliminary data.</text>
</comment>
<keyword evidence="3" id="KW-1185">Reference proteome</keyword>
<reference evidence="2 3" key="1">
    <citation type="submission" date="2019-10" db="EMBL/GenBank/DDBJ databases">
        <title>Nocardia macrotermitis sp. nov. and Nocardia aurantia sp. nov., isolated from the gut of fungus growing-termite Macrotermes natalensis.</title>
        <authorList>
            <person name="Benndorf R."/>
            <person name="Schwitalla J."/>
            <person name="Martin K."/>
            <person name="De Beer W."/>
            <person name="Kaster A.-K."/>
            <person name="Vollmers J."/>
            <person name="Poulsen M."/>
            <person name="Beemelmanns C."/>
        </authorList>
    </citation>
    <scope>NUCLEOTIDE SEQUENCE [LARGE SCALE GENOMIC DNA]</scope>
    <source>
        <strain evidence="2 3">RB56</strain>
    </source>
</reference>
<dbReference type="AlphaFoldDB" id="A0A7K0DFR4"/>
<dbReference type="EMBL" id="WEGI01000001">
    <property type="protein sequence ID" value="MQY24547.1"/>
    <property type="molecule type" value="Genomic_DNA"/>
</dbReference>